<organism evidence="3 4">
    <name type="scientific">Neocallimastix californiae</name>
    <dbReference type="NCBI Taxonomy" id="1754190"/>
    <lineage>
        <taxon>Eukaryota</taxon>
        <taxon>Fungi</taxon>
        <taxon>Fungi incertae sedis</taxon>
        <taxon>Chytridiomycota</taxon>
        <taxon>Chytridiomycota incertae sedis</taxon>
        <taxon>Neocallimastigomycetes</taxon>
        <taxon>Neocallimastigales</taxon>
        <taxon>Neocallimastigaceae</taxon>
        <taxon>Neocallimastix</taxon>
    </lineage>
</organism>
<comment type="caution">
    <text evidence="3">The sequence shown here is derived from an EMBL/GenBank/DDBJ whole genome shotgun (WGS) entry which is preliminary data.</text>
</comment>
<gene>
    <name evidence="3" type="ORF">LY90DRAFT_708656</name>
</gene>
<dbReference type="OrthoDB" id="2148146at2759"/>
<dbReference type="AlphaFoldDB" id="A0A1Y1ZU95"/>
<feature type="signal peptide" evidence="2">
    <location>
        <begin position="1"/>
        <end position="21"/>
    </location>
</feature>
<keyword evidence="1" id="KW-0812">Transmembrane</keyword>
<reference evidence="3 4" key="1">
    <citation type="submission" date="2016-08" db="EMBL/GenBank/DDBJ databases">
        <title>A Parts List for Fungal Cellulosomes Revealed by Comparative Genomics.</title>
        <authorList>
            <consortium name="DOE Joint Genome Institute"/>
            <person name="Haitjema C.H."/>
            <person name="Gilmore S.P."/>
            <person name="Henske J.K."/>
            <person name="Solomon K.V."/>
            <person name="De Groot R."/>
            <person name="Kuo A."/>
            <person name="Mondo S.J."/>
            <person name="Salamov A.A."/>
            <person name="Labutti K."/>
            <person name="Zhao Z."/>
            <person name="Chiniquy J."/>
            <person name="Barry K."/>
            <person name="Brewer H.M."/>
            <person name="Purvine S.O."/>
            <person name="Wright A.T."/>
            <person name="Boxma B."/>
            <person name="Van Alen T."/>
            <person name="Hackstein J.H."/>
            <person name="Baker S.E."/>
            <person name="Grigoriev I.V."/>
            <person name="O'Malley M.A."/>
        </authorList>
    </citation>
    <scope>NUCLEOTIDE SEQUENCE [LARGE SCALE GENOMIC DNA]</scope>
    <source>
        <strain evidence="3 4">G1</strain>
    </source>
</reference>
<keyword evidence="1" id="KW-1133">Transmembrane helix</keyword>
<evidence type="ECO:0000256" key="1">
    <source>
        <dbReference type="SAM" id="Phobius"/>
    </source>
</evidence>
<dbReference type="EMBL" id="MCOG01000361">
    <property type="protein sequence ID" value="ORY13345.1"/>
    <property type="molecule type" value="Genomic_DNA"/>
</dbReference>
<accession>A0A1Y1ZU95</accession>
<sequence length="206" mass="23194">MYCRNLFYLVYVALLFTTTYGLTKDEVLSLESGQYYCKDDICASLYDDDLATVTIPNKQGQNTTYIVDTCTTINIELNNCPGRNCSNDSECLSNKCMKGHCAFNEDNPVVHCQYVCTNKEAPLFSMGDSKGYVMRCGLPFGASCHTDNECSSFNCEKSRLCGHEKDSGCHSSFVIRQILFFCSIIFIIFLILACIVCYKKIKSQKQ</sequence>
<dbReference type="Proteomes" id="UP000193920">
    <property type="component" value="Unassembled WGS sequence"/>
</dbReference>
<protein>
    <submittedName>
        <fullName evidence="3">Uncharacterized protein</fullName>
    </submittedName>
</protein>
<keyword evidence="1" id="KW-0472">Membrane</keyword>
<proteinExistence type="predicted"/>
<feature type="chain" id="PRO_5013231586" evidence="2">
    <location>
        <begin position="22"/>
        <end position="206"/>
    </location>
</feature>
<name>A0A1Y1ZU95_9FUNG</name>
<keyword evidence="2" id="KW-0732">Signal</keyword>
<feature type="transmembrane region" description="Helical" evidence="1">
    <location>
        <begin position="178"/>
        <end position="198"/>
    </location>
</feature>
<evidence type="ECO:0000313" key="3">
    <source>
        <dbReference type="EMBL" id="ORY13345.1"/>
    </source>
</evidence>
<keyword evidence="4" id="KW-1185">Reference proteome</keyword>
<evidence type="ECO:0000256" key="2">
    <source>
        <dbReference type="SAM" id="SignalP"/>
    </source>
</evidence>
<evidence type="ECO:0000313" key="4">
    <source>
        <dbReference type="Proteomes" id="UP000193920"/>
    </source>
</evidence>